<comment type="similarity">
    <text evidence="1">Belongs to the ComF/GntX family.</text>
</comment>
<dbReference type="RefSeq" id="WP_147029681.1">
    <property type="nucleotide sequence ID" value="NZ_CP042436.1"/>
</dbReference>
<dbReference type="PANTHER" id="PTHR47505:SF1">
    <property type="entry name" value="DNA UTILIZATION PROTEIN YHGH"/>
    <property type="match status" value="1"/>
</dbReference>
<evidence type="ECO:0000256" key="1">
    <source>
        <dbReference type="ARBA" id="ARBA00008007"/>
    </source>
</evidence>
<dbReference type="CDD" id="cd06223">
    <property type="entry name" value="PRTases_typeI"/>
    <property type="match status" value="1"/>
</dbReference>
<dbReference type="EMBL" id="CP042436">
    <property type="protein sequence ID" value="QEC61102.1"/>
    <property type="molecule type" value="Genomic_DNA"/>
</dbReference>
<name>A0A5B8UQE4_9SPHI</name>
<dbReference type="SUPFAM" id="SSF53271">
    <property type="entry name" value="PRTase-like"/>
    <property type="match status" value="1"/>
</dbReference>
<feature type="domain" description="Phosphoribosyltransferase" evidence="2">
    <location>
        <begin position="137"/>
        <end position="229"/>
    </location>
</feature>
<dbReference type="InterPro" id="IPR000836">
    <property type="entry name" value="PRTase_dom"/>
</dbReference>
<reference evidence="3 4" key="1">
    <citation type="journal article" date="2017" name="Curr. Microbiol.">
        <title>Mucilaginibacter ginsenosidivorans sp. nov., Isolated from Soil of Ginseng Field.</title>
        <authorList>
            <person name="Kim M.M."/>
            <person name="Siddiqi M.Z."/>
            <person name="Im W.T."/>
        </authorList>
    </citation>
    <scope>NUCLEOTIDE SEQUENCE [LARGE SCALE GENOMIC DNA]</scope>
    <source>
        <strain evidence="3 4">Gsoil 3017</strain>
    </source>
</reference>
<protein>
    <submittedName>
        <fullName evidence="3">ComF family protein</fullName>
    </submittedName>
</protein>
<dbReference type="KEGG" id="mgin:FRZ54_00410"/>
<dbReference type="InterPro" id="IPR029057">
    <property type="entry name" value="PRTase-like"/>
</dbReference>
<dbReference type="InterPro" id="IPR051910">
    <property type="entry name" value="ComF/GntX_DNA_util-trans"/>
</dbReference>
<evidence type="ECO:0000313" key="3">
    <source>
        <dbReference type="EMBL" id="QEC61102.1"/>
    </source>
</evidence>
<sequence>MKLQAGYLADFIALLFPELCQACGENLVAGEELICTDCRFNLPLTDFHLKPDNIVAQQFWGKLDAEAAYALCYFVKGGKMQHLMHQFKYKGVQKIGNLLGNIAGEQLAVSPVFKTVDLIIPVPLHKSRLRKRGYNQSACFADGISEKLHVPVLENNLVRVRATETQTHRSRFSRFENMQEVFWVNDPEKLKNKHVLLVDDVVTTGSTLEACGTELLKVEGLKLSIATIAYAE</sequence>
<keyword evidence="4" id="KW-1185">Reference proteome</keyword>
<evidence type="ECO:0000313" key="4">
    <source>
        <dbReference type="Proteomes" id="UP000321479"/>
    </source>
</evidence>
<dbReference type="Pfam" id="PF00156">
    <property type="entry name" value="Pribosyltran"/>
    <property type="match status" value="1"/>
</dbReference>
<dbReference type="Proteomes" id="UP000321479">
    <property type="component" value="Chromosome"/>
</dbReference>
<evidence type="ECO:0000259" key="2">
    <source>
        <dbReference type="Pfam" id="PF00156"/>
    </source>
</evidence>
<dbReference type="OrthoDB" id="9779910at2"/>
<accession>A0A5B8UQE4</accession>
<gene>
    <name evidence="3" type="ORF">FRZ54_00410</name>
</gene>
<dbReference type="Gene3D" id="3.40.50.2020">
    <property type="match status" value="1"/>
</dbReference>
<dbReference type="AlphaFoldDB" id="A0A5B8UQE4"/>
<proteinExistence type="inferred from homology"/>
<dbReference type="PANTHER" id="PTHR47505">
    <property type="entry name" value="DNA UTILIZATION PROTEIN YHGH"/>
    <property type="match status" value="1"/>
</dbReference>
<organism evidence="3 4">
    <name type="scientific">Mucilaginibacter ginsenosidivorans</name>
    <dbReference type="NCBI Taxonomy" id="398053"/>
    <lineage>
        <taxon>Bacteria</taxon>
        <taxon>Pseudomonadati</taxon>
        <taxon>Bacteroidota</taxon>
        <taxon>Sphingobacteriia</taxon>
        <taxon>Sphingobacteriales</taxon>
        <taxon>Sphingobacteriaceae</taxon>
        <taxon>Mucilaginibacter</taxon>
    </lineage>
</organism>